<evidence type="ECO:0000313" key="5">
    <source>
        <dbReference type="Proteomes" id="UP000249757"/>
    </source>
</evidence>
<feature type="region of interest" description="Disordered" evidence="1">
    <location>
        <begin position="334"/>
        <end position="378"/>
    </location>
</feature>
<feature type="compositionally biased region" description="Polar residues" evidence="1">
    <location>
        <begin position="18"/>
        <end position="37"/>
    </location>
</feature>
<dbReference type="Proteomes" id="UP000245464">
    <property type="component" value="Chromosome 4"/>
</dbReference>
<evidence type="ECO:0000313" key="2">
    <source>
        <dbReference type="EMBL" id="KAF7572271.1"/>
    </source>
</evidence>
<feature type="region of interest" description="Disordered" evidence="1">
    <location>
        <begin position="105"/>
        <end position="129"/>
    </location>
</feature>
<feature type="region of interest" description="Disordered" evidence="1">
    <location>
        <begin position="179"/>
        <end position="215"/>
    </location>
</feature>
<reference evidence="3" key="2">
    <citation type="submission" date="2021-05" db="EMBL/GenBank/DDBJ databases">
        <authorList>
            <person name="Moolhuijzen P.M."/>
            <person name="Moffat C.S."/>
        </authorList>
    </citation>
    <scope>NUCLEOTIDE SEQUENCE</scope>
    <source>
        <strain evidence="3">86-124</strain>
    </source>
</reference>
<dbReference type="Proteomes" id="UP000249757">
    <property type="component" value="Unassembled WGS sequence"/>
</dbReference>
<organism evidence="2 4">
    <name type="scientific">Pyrenophora tritici-repentis</name>
    <dbReference type="NCBI Taxonomy" id="45151"/>
    <lineage>
        <taxon>Eukaryota</taxon>
        <taxon>Fungi</taxon>
        <taxon>Dikarya</taxon>
        <taxon>Ascomycota</taxon>
        <taxon>Pezizomycotina</taxon>
        <taxon>Dothideomycetes</taxon>
        <taxon>Pleosporomycetidae</taxon>
        <taxon>Pleosporales</taxon>
        <taxon>Pleosporineae</taxon>
        <taxon>Pleosporaceae</taxon>
        <taxon>Pyrenophora</taxon>
    </lineage>
</organism>
<reference evidence="5" key="4">
    <citation type="journal article" date="2022" name="Microb. Genom.">
        <title>A global pangenome for the wheat fungal pathogen Pyrenophora tritici-repentis and prediction of effector protein structural homology.</title>
        <authorList>
            <person name="Moolhuijzen P.M."/>
            <person name="See P.T."/>
            <person name="Shi G."/>
            <person name="Powell H.R."/>
            <person name="Cockram J."/>
            <person name="Jorgensen L.N."/>
            <person name="Benslimane H."/>
            <person name="Strelkov S.E."/>
            <person name="Turner J."/>
            <person name="Liu Z."/>
            <person name="Moffat C.S."/>
        </authorList>
    </citation>
    <scope>NUCLEOTIDE SEQUENCE [LARGE SCALE GENOMIC DNA]</scope>
</reference>
<dbReference type="AlphaFoldDB" id="A0A834VPP9"/>
<gene>
    <name evidence="3" type="ORF">Ptr86124_003806</name>
    <name evidence="2" type="ORF">PtrM4_097710</name>
</gene>
<evidence type="ECO:0000313" key="3">
    <source>
        <dbReference type="EMBL" id="KAI1516869.1"/>
    </source>
</evidence>
<dbReference type="EMBL" id="NRDI02000004">
    <property type="protein sequence ID" value="KAI1516869.1"/>
    <property type="molecule type" value="Genomic_DNA"/>
</dbReference>
<evidence type="ECO:0000313" key="4">
    <source>
        <dbReference type="Proteomes" id="UP000245464"/>
    </source>
</evidence>
<feature type="region of interest" description="Disordered" evidence="1">
    <location>
        <begin position="1"/>
        <end position="79"/>
    </location>
</feature>
<protein>
    <submittedName>
        <fullName evidence="2">DUF3984 multi-domain protein</fullName>
    </submittedName>
</protein>
<dbReference type="EMBL" id="NQIK02000004">
    <property type="protein sequence ID" value="KAF7572271.1"/>
    <property type="molecule type" value="Genomic_DNA"/>
</dbReference>
<reference evidence="3" key="3">
    <citation type="journal article" date="2022" name="bioRxiv">
        <title>A global pangenome for the wheat fungal pathogen Pyrenophora tritici-repentis and prediction of effector protein structural homology.</title>
        <authorList>
            <person name="Moolhuijzen P."/>
            <person name="See P.T."/>
            <person name="Shi G."/>
            <person name="Powell H.R."/>
            <person name="Cockram J."/>
            <person name="Jorgensen L.N."/>
            <person name="Benslimane H."/>
            <person name="Strelkov S.E."/>
            <person name="Turner J."/>
            <person name="Liu Z."/>
            <person name="Moffat C.S."/>
        </authorList>
    </citation>
    <scope>NUCLEOTIDE SEQUENCE</scope>
    <source>
        <strain evidence="3">86-124</strain>
    </source>
</reference>
<keyword evidence="5" id="KW-1185">Reference proteome</keyword>
<feature type="compositionally biased region" description="Polar residues" evidence="1">
    <location>
        <begin position="117"/>
        <end position="129"/>
    </location>
</feature>
<evidence type="ECO:0000256" key="1">
    <source>
        <dbReference type="SAM" id="MobiDB-lite"/>
    </source>
</evidence>
<comment type="caution">
    <text evidence="2">The sequence shown here is derived from an EMBL/GenBank/DDBJ whole genome shotgun (WGS) entry which is preliminary data.</text>
</comment>
<feature type="compositionally biased region" description="Basic and acidic residues" evidence="1">
    <location>
        <begin position="105"/>
        <end position="115"/>
    </location>
</feature>
<reference evidence="2 4" key="1">
    <citation type="journal article" date="2018" name="BMC Genomics">
        <title>Comparative genomics of the wheat fungal pathogen Pyrenophora tritici-repentis reveals chromosomal variations and genome plasticity.</title>
        <authorList>
            <person name="Moolhuijzen P."/>
            <person name="See P.T."/>
            <person name="Hane J.K."/>
            <person name="Shi G."/>
            <person name="Liu Z."/>
            <person name="Oliver R.P."/>
            <person name="Moffat C.S."/>
        </authorList>
    </citation>
    <scope>NUCLEOTIDE SEQUENCE [LARGE SCALE GENOMIC DNA]</scope>
    <source>
        <strain evidence="2">M4</strain>
    </source>
</reference>
<feature type="compositionally biased region" description="Basic and acidic residues" evidence="1">
    <location>
        <begin position="354"/>
        <end position="378"/>
    </location>
</feature>
<dbReference type="OrthoDB" id="3795041at2759"/>
<name>A0A834VPP9_9PLEO</name>
<accession>A0A834VPP9</accession>
<sequence length="378" mass="42514">MPASARRSQEQDYRLEQSAYQATSHRISTHSYGSASSPRRPAIATSSDLNKPLPPSPSGSQTRSRKPTPLSGPGRHEAPTQLNQSHLRAEPYHHNQRYTTSLHLDTDSSHHHDYSRSMPSSPYDHSQFLSANPATIPRAHSSAADYSEPTQYLPYSMSSEQQSARPQQQRAVSMSPYFDTTAPLRSRTHPEPTLSPTARENMSIRPRPHTTYLSPTENFTDITQWHLFAEAMTGLPTNSEPFSPTGTPQLQGSLFARRSASDTIPIPLQNPQRSSQRLPRDNWQYYESSRTSSRAVTTLNHSLPVPNPPRVAYQQWQPPLHMNAVTSELQMLGLNDAPESDDELPDYQQSQAEMEAKKRREASARARELEARWRGARG</sequence>
<proteinExistence type="predicted"/>